<dbReference type="AlphaFoldDB" id="C0DRZ9"/>
<comment type="caution">
    <text evidence="1">The sequence shown here is derived from an EMBL/GenBank/DDBJ whole genome shotgun (WGS) entry which is preliminary data.</text>
</comment>
<dbReference type="Proteomes" id="UP000005837">
    <property type="component" value="Unassembled WGS sequence"/>
</dbReference>
<accession>C0DRZ9</accession>
<protein>
    <submittedName>
        <fullName evidence="1">Uncharacterized protein</fullName>
    </submittedName>
</protein>
<reference evidence="1 2" key="1">
    <citation type="submission" date="2009-01" db="EMBL/GenBank/DDBJ databases">
        <authorList>
            <person name="Fulton L."/>
            <person name="Clifton S."/>
            <person name="Chinwalla A.T."/>
            <person name="Mitreva M."/>
            <person name="Sodergren E."/>
            <person name="Weinstock G."/>
            <person name="Clifton S."/>
            <person name="Dooling D.J."/>
            <person name="Fulton B."/>
            <person name="Minx P."/>
            <person name="Pepin K.H."/>
            <person name="Johnson M."/>
            <person name="Bhonagiri V."/>
            <person name="Nash W.E."/>
            <person name="Mardis E.R."/>
            <person name="Wilson R.K."/>
        </authorList>
    </citation>
    <scope>NUCLEOTIDE SEQUENCE [LARGE SCALE GENOMIC DNA]</scope>
    <source>
        <strain evidence="1 2">ATCC 23834</strain>
    </source>
</reference>
<dbReference type="EMBL" id="ACEA01000003">
    <property type="protein sequence ID" value="EEG25117.1"/>
    <property type="molecule type" value="Genomic_DNA"/>
</dbReference>
<sequence>MLPAAAAGLAIWISLFAACGLACSKVLQLYAAGNEGHLKAGSAGFCGANISGSL</sequence>
<gene>
    <name evidence="1" type="ORF">EIKCOROL_00115</name>
</gene>
<evidence type="ECO:0000313" key="1">
    <source>
        <dbReference type="EMBL" id="EEG25117.1"/>
    </source>
</evidence>
<dbReference type="HOGENOM" id="CLU_3042975_0_0_4"/>
<proteinExistence type="predicted"/>
<evidence type="ECO:0000313" key="2">
    <source>
        <dbReference type="Proteomes" id="UP000005837"/>
    </source>
</evidence>
<name>C0DRZ9_EIKCO</name>
<organism evidence="1 2">
    <name type="scientific">Eikenella corrodens ATCC 23834</name>
    <dbReference type="NCBI Taxonomy" id="546274"/>
    <lineage>
        <taxon>Bacteria</taxon>
        <taxon>Pseudomonadati</taxon>
        <taxon>Pseudomonadota</taxon>
        <taxon>Betaproteobacteria</taxon>
        <taxon>Neisseriales</taxon>
        <taxon>Neisseriaceae</taxon>
        <taxon>Eikenella</taxon>
    </lineage>
</organism>